<gene>
    <name evidence="2" type="primary">lgrD</name>
    <name evidence="2" type="ORF">Lsha_1421</name>
</gene>
<dbReference type="PATRIC" id="fig|1122169.6.peg.1635"/>
<accession>A0A0W0YUX1</accession>
<evidence type="ECO:0000313" key="3">
    <source>
        <dbReference type="Proteomes" id="UP000054600"/>
    </source>
</evidence>
<protein>
    <submittedName>
        <fullName evidence="2">Linear gramicidin synthase subunit D</fullName>
    </submittedName>
</protein>
<dbReference type="RefSeq" id="WP_018577629.1">
    <property type="nucleotide sequence ID" value="NZ_KB892404.1"/>
</dbReference>
<dbReference type="AlphaFoldDB" id="A0A0W0YUX1"/>
<dbReference type="Gene3D" id="3.30.559.30">
    <property type="entry name" value="Nonribosomal peptide synthetase, condensation domain"/>
    <property type="match status" value="1"/>
</dbReference>
<dbReference type="eggNOG" id="COG1020">
    <property type="taxonomic scope" value="Bacteria"/>
</dbReference>
<proteinExistence type="predicted"/>
<feature type="domain" description="Condensation" evidence="1">
    <location>
        <begin position="189"/>
        <end position="244"/>
    </location>
</feature>
<reference evidence="2 3" key="1">
    <citation type="submission" date="2015-11" db="EMBL/GenBank/DDBJ databases">
        <title>Genomic analysis of 38 Legionella species identifies large and diverse effector repertoires.</title>
        <authorList>
            <person name="Burstein D."/>
            <person name="Amaro F."/>
            <person name="Zusman T."/>
            <person name="Lifshitz Z."/>
            <person name="Cohen O."/>
            <person name="Gilbert J.A."/>
            <person name="Pupko T."/>
            <person name="Shuman H.A."/>
            <person name="Segal G."/>
        </authorList>
    </citation>
    <scope>NUCLEOTIDE SEQUENCE [LARGE SCALE GENOMIC DNA]</scope>
    <source>
        <strain evidence="2 3">ATCC 49655</strain>
    </source>
</reference>
<evidence type="ECO:0000259" key="1">
    <source>
        <dbReference type="Pfam" id="PF00668"/>
    </source>
</evidence>
<dbReference type="OrthoDB" id="9765680at2"/>
<evidence type="ECO:0000313" key="2">
    <source>
        <dbReference type="EMBL" id="KTD60704.1"/>
    </source>
</evidence>
<comment type="caution">
    <text evidence="2">The sequence shown here is derived from an EMBL/GenBank/DDBJ whole genome shotgun (WGS) entry which is preliminary data.</text>
</comment>
<dbReference type="EMBL" id="LNYW01000043">
    <property type="protein sequence ID" value="KTD60704.1"/>
    <property type="molecule type" value="Genomic_DNA"/>
</dbReference>
<dbReference type="Proteomes" id="UP000054600">
    <property type="component" value="Unassembled WGS sequence"/>
</dbReference>
<name>A0A0W0YUX1_9GAMM</name>
<dbReference type="Pfam" id="PF00668">
    <property type="entry name" value="Condensation"/>
    <property type="match status" value="1"/>
</dbReference>
<dbReference type="STRING" id="1122169.Lsha_1421"/>
<keyword evidence="3" id="KW-1185">Reference proteome</keyword>
<dbReference type="InterPro" id="IPR023213">
    <property type="entry name" value="CAT-like_dom_sf"/>
</dbReference>
<dbReference type="SUPFAM" id="SSF52777">
    <property type="entry name" value="CoA-dependent acyltransferases"/>
    <property type="match status" value="1"/>
</dbReference>
<dbReference type="Gene3D" id="3.30.559.10">
    <property type="entry name" value="Chloramphenicol acetyltransferase-like domain"/>
    <property type="match status" value="1"/>
</dbReference>
<sequence>MSVNSDTVQQSASINQKIVEYLQLHCKNQEIHLGMQLKELGFESIDYIQFATYLFNETKQWLDISKLDEEKPLSALGSCLSDTNPCAVNLKESIKLDRLKARGYAAQINGEESNRVSYVVHFLALQEHVDLNRLKSAIIDTLNNHFILNSKLTCVNDEYYLIAAERQSDIWFKGSFFFPKKDINSLAITVHSPRLANIYLQKKKGHSFLIISFHHIIMDGWSHKLVQEEIFRRYAGLPVEQNNISKDFISLNNIYPVSMNEPSNTKELKAVFNAIKPGHYRNFDCLFEKKTETKYCNLVISKEEMDDYAEKNNIQGYPYSTIFSFMMYHMVRQLSGHDKLLLYISLSNRFLPIPGVVELVGNMVTGLPLFLDENQMSSQDFAAHIDKLLQLYFKHMSYGAVVRLLMEGDALLNKYISPFTTPYYILLTFTNNVTKMVYKEDPITGNYVYWNKSKCYLHDKNKRLFCDVHDMGSEFYVHFHTRMKKGMYHSMLSNFLAIHFPKAYALMKE</sequence>
<dbReference type="InterPro" id="IPR001242">
    <property type="entry name" value="Condensation_dom"/>
</dbReference>
<organism evidence="2 3">
    <name type="scientific">Legionella shakespearei DSM 23087</name>
    <dbReference type="NCBI Taxonomy" id="1122169"/>
    <lineage>
        <taxon>Bacteria</taxon>
        <taxon>Pseudomonadati</taxon>
        <taxon>Pseudomonadota</taxon>
        <taxon>Gammaproteobacteria</taxon>
        <taxon>Legionellales</taxon>
        <taxon>Legionellaceae</taxon>
        <taxon>Legionella</taxon>
    </lineage>
</organism>
<dbReference type="GO" id="GO:0003824">
    <property type="term" value="F:catalytic activity"/>
    <property type="evidence" value="ECO:0007669"/>
    <property type="project" value="InterPro"/>
</dbReference>